<dbReference type="Proteomes" id="UP000182740">
    <property type="component" value="Unassembled WGS sequence"/>
</dbReference>
<proteinExistence type="predicted"/>
<evidence type="ECO:0000313" key="2">
    <source>
        <dbReference type="Proteomes" id="UP000182740"/>
    </source>
</evidence>
<keyword evidence="2" id="KW-1185">Reference proteome</keyword>
<evidence type="ECO:0000313" key="1">
    <source>
        <dbReference type="EMBL" id="SFW70988.1"/>
    </source>
</evidence>
<name>A0A1K1RGJ6_9PSEU</name>
<dbReference type="EMBL" id="FPJG01000006">
    <property type="protein sequence ID" value="SFW70988.1"/>
    <property type="molecule type" value="Genomic_DNA"/>
</dbReference>
<sequence>MPELLAQAAHRHVQTAVEDLVTAAGAEIIDRDDPITGSWFRRMRAMVRAAASDLARETAVAAAHAIDSHVVLARDATGTATMMQNLARSSERCRRPKTR</sequence>
<dbReference type="OrthoDB" id="3482507at2"/>
<dbReference type="STRING" id="546364.SAMN04489730_3202"/>
<reference evidence="2" key="1">
    <citation type="submission" date="2016-11" db="EMBL/GenBank/DDBJ databases">
        <authorList>
            <person name="Varghese N."/>
            <person name="Submissions S."/>
        </authorList>
    </citation>
    <scope>NUCLEOTIDE SEQUENCE [LARGE SCALE GENOMIC DNA]</scope>
    <source>
        <strain evidence="2">DSM 44671</strain>
    </source>
</reference>
<organism evidence="1 2">
    <name type="scientific">Amycolatopsis australiensis</name>
    <dbReference type="NCBI Taxonomy" id="546364"/>
    <lineage>
        <taxon>Bacteria</taxon>
        <taxon>Bacillati</taxon>
        <taxon>Actinomycetota</taxon>
        <taxon>Actinomycetes</taxon>
        <taxon>Pseudonocardiales</taxon>
        <taxon>Pseudonocardiaceae</taxon>
        <taxon>Amycolatopsis</taxon>
    </lineage>
</organism>
<accession>A0A1K1RGJ6</accession>
<gene>
    <name evidence="1" type="ORF">SAMN04489730_3202</name>
</gene>
<dbReference type="AlphaFoldDB" id="A0A1K1RGJ6"/>
<dbReference type="RefSeq" id="WP_143168563.1">
    <property type="nucleotide sequence ID" value="NZ_FPJG01000006.1"/>
</dbReference>
<protein>
    <submittedName>
        <fullName evidence="1">Uncharacterized protein</fullName>
    </submittedName>
</protein>